<evidence type="ECO:0000256" key="2">
    <source>
        <dbReference type="ARBA" id="ARBA00023163"/>
    </source>
</evidence>
<feature type="compositionally biased region" description="Basic and acidic residues" evidence="4">
    <location>
        <begin position="283"/>
        <end position="295"/>
    </location>
</feature>
<dbReference type="SUPFAM" id="SSF47095">
    <property type="entry name" value="HMG-box"/>
    <property type="match status" value="1"/>
</dbReference>
<evidence type="ECO:0000256" key="3">
    <source>
        <dbReference type="PROSITE-ProRule" id="PRU00267"/>
    </source>
</evidence>
<dbReference type="PROSITE" id="PS50118">
    <property type="entry name" value="HMG_BOX_2"/>
    <property type="match status" value="1"/>
</dbReference>
<feature type="compositionally biased region" description="Basic residues" evidence="4">
    <location>
        <begin position="127"/>
        <end position="138"/>
    </location>
</feature>
<feature type="compositionally biased region" description="Gly residues" evidence="4">
    <location>
        <begin position="407"/>
        <end position="438"/>
    </location>
</feature>
<organism evidence="6 7">
    <name type="scientific">Marasmiellus scandens</name>
    <dbReference type="NCBI Taxonomy" id="2682957"/>
    <lineage>
        <taxon>Eukaryota</taxon>
        <taxon>Fungi</taxon>
        <taxon>Dikarya</taxon>
        <taxon>Basidiomycota</taxon>
        <taxon>Agaricomycotina</taxon>
        <taxon>Agaricomycetes</taxon>
        <taxon>Agaricomycetidae</taxon>
        <taxon>Agaricales</taxon>
        <taxon>Marasmiineae</taxon>
        <taxon>Omphalotaceae</taxon>
        <taxon>Marasmiellus</taxon>
    </lineage>
</organism>
<feature type="compositionally biased region" description="Polar residues" evidence="4">
    <location>
        <begin position="1"/>
        <end position="28"/>
    </location>
</feature>
<evidence type="ECO:0000259" key="5">
    <source>
        <dbReference type="PROSITE" id="PS50118"/>
    </source>
</evidence>
<comment type="caution">
    <text evidence="6">The sequence shown here is derived from an EMBL/GenBank/DDBJ whole genome shotgun (WGS) entry which is preliminary data.</text>
</comment>
<feature type="region of interest" description="Disordered" evidence="4">
    <location>
        <begin position="1"/>
        <end position="86"/>
    </location>
</feature>
<evidence type="ECO:0000313" key="6">
    <source>
        <dbReference type="EMBL" id="KAK7442989.1"/>
    </source>
</evidence>
<keyword evidence="7" id="KW-1185">Reference proteome</keyword>
<dbReference type="InterPro" id="IPR009071">
    <property type="entry name" value="HMG_box_dom"/>
</dbReference>
<feature type="compositionally biased region" description="Polar residues" evidence="4">
    <location>
        <begin position="74"/>
        <end position="83"/>
    </location>
</feature>
<dbReference type="Gene3D" id="1.10.30.10">
    <property type="entry name" value="High mobility group box domain"/>
    <property type="match status" value="1"/>
</dbReference>
<dbReference type="Proteomes" id="UP001498398">
    <property type="component" value="Unassembled WGS sequence"/>
</dbReference>
<feature type="compositionally biased region" description="Low complexity" evidence="4">
    <location>
        <begin position="226"/>
        <end position="270"/>
    </location>
</feature>
<proteinExistence type="predicted"/>
<dbReference type="PANTHER" id="PTHR10270:SF161">
    <property type="entry name" value="SEX-DETERMINING REGION Y PROTEIN"/>
    <property type="match status" value="1"/>
</dbReference>
<reference evidence="6 7" key="1">
    <citation type="submission" date="2024-01" db="EMBL/GenBank/DDBJ databases">
        <title>A draft genome for the cacao thread blight pathogen Marasmiellus scandens.</title>
        <authorList>
            <person name="Baruah I.K."/>
            <person name="Leung J."/>
            <person name="Bukari Y."/>
            <person name="Amoako-Attah I."/>
            <person name="Meinhardt L.W."/>
            <person name="Bailey B.A."/>
            <person name="Cohen S.P."/>
        </authorList>
    </citation>
    <scope>NUCLEOTIDE SEQUENCE [LARGE SCALE GENOMIC DNA]</scope>
    <source>
        <strain evidence="6 7">GH-19</strain>
    </source>
</reference>
<feature type="compositionally biased region" description="Low complexity" evidence="4">
    <location>
        <begin position="396"/>
        <end position="406"/>
    </location>
</feature>
<feature type="domain" description="HMG box" evidence="5">
    <location>
        <begin position="57"/>
        <end position="125"/>
    </location>
</feature>
<keyword evidence="1 3" id="KW-0238">DNA-binding</keyword>
<feature type="compositionally biased region" description="Low complexity" evidence="4">
    <location>
        <begin position="357"/>
        <end position="368"/>
    </location>
</feature>
<dbReference type="InterPro" id="IPR036910">
    <property type="entry name" value="HMG_box_dom_sf"/>
</dbReference>
<dbReference type="PANTHER" id="PTHR10270">
    <property type="entry name" value="SOX TRANSCRIPTION FACTOR"/>
    <property type="match status" value="1"/>
</dbReference>
<protein>
    <recommendedName>
        <fullName evidence="5">HMG box domain-containing protein</fullName>
    </recommendedName>
</protein>
<gene>
    <name evidence="6" type="ORF">VKT23_015935</name>
</gene>
<dbReference type="InterPro" id="IPR050140">
    <property type="entry name" value="SRY-related_HMG-box_TF-like"/>
</dbReference>
<dbReference type="SMART" id="SM00398">
    <property type="entry name" value="HMG"/>
    <property type="match status" value="1"/>
</dbReference>
<feature type="compositionally biased region" description="Polar residues" evidence="4">
    <location>
        <begin position="382"/>
        <end position="394"/>
    </location>
</feature>
<accession>A0ABR1J0X0</accession>
<sequence>MSRYSQPYDSANNTSNTDPTDRGSTSGSDDGFGQKVDNDPDDDNSLTSQTLNADGTPKRPMNAFMIFARRRRPQVSSENQSMRTGEISKILSKEWTSMPASEKQFYLDQAKQLKETFNSKYPDYVYRRRPNNSRKRRRNDPVGGLPSSTPGLLHGHGHDANSDSVGLGGGGDLGESSPSLNGASDSSAFMRGLPSIDTSHHHQPPHHLSYSDPYSRQGLPFDSRISPPHTLPSPHSSQSLHASYSNHHQNGSHSSSGSQSLFGANHHGLPLPLPHPHAAHSHSTHDQWNRLDRSSSRGGGAGSWSPTANNSSSHQGESNSTSSQSGSSYNFPTLNSPFIPGPGGSGPGNSNSPPPGRSSSGSTGGNNSYERTYATSPALGGSSASPRTLPSVHSLTGGAYPSSSSGSGFGMGGTGGLGGLGGGTGPGLGSLGGLGGLGPLTSGSNGPSGGGRDNLGDFWARG</sequence>
<feature type="region of interest" description="Disordered" evidence="4">
    <location>
        <begin position="117"/>
        <end position="462"/>
    </location>
</feature>
<evidence type="ECO:0000256" key="1">
    <source>
        <dbReference type="ARBA" id="ARBA00023125"/>
    </source>
</evidence>
<dbReference type="EMBL" id="JBANRG010000056">
    <property type="protein sequence ID" value="KAK7442989.1"/>
    <property type="molecule type" value="Genomic_DNA"/>
</dbReference>
<feature type="DNA-binding region" description="HMG box" evidence="3">
    <location>
        <begin position="57"/>
        <end position="125"/>
    </location>
</feature>
<feature type="compositionally biased region" description="Low complexity" evidence="4">
    <location>
        <begin position="309"/>
        <end position="338"/>
    </location>
</feature>
<evidence type="ECO:0000313" key="7">
    <source>
        <dbReference type="Proteomes" id="UP001498398"/>
    </source>
</evidence>
<name>A0ABR1J0X0_9AGAR</name>
<evidence type="ECO:0000256" key="4">
    <source>
        <dbReference type="SAM" id="MobiDB-lite"/>
    </source>
</evidence>
<keyword evidence="3" id="KW-0539">Nucleus</keyword>
<keyword evidence="2" id="KW-0804">Transcription</keyword>
<dbReference type="Pfam" id="PF00505">
    <property type="entry name" value="HMG_box"/>
    <property type="match status" value="1"/>
</dbReference>